<sequence length="813" mass="94396">MELAKWNLDNEGIPSIRIMQIKFSSTDENEKNQDIQENRMRLLVLSHQINFHGSPCFFFNKSPGYVTGNSNRAVVIVFDFFSTFNNFELPPWAERLDFLINPSIQTLHREFFDHLQRSFVLYYYYKYRKEKPLYFDTFLMFPHTKYFSDPFVFRPIPVFRNGKIHIRIITAGNLEMLIDPPIPLATSSCLLVEPYSHPFFVEKIDENEKIAFIRNVDHQYIEKHMDSDFHYVLLTNPPVNLSKLSPTSNEKDIYGRSKVALSNYSKRQQGRQSSLNTPSPYFNFETTEFYTFDDQSFDSFFANLQEKQTQEPENKFKSIFDSETSYFEYPETTLLSIINEEISDKKTRKVLTKVFTKFPDFPMNVADLILPNSSFISFFQFDISLCKAEPPIYTRIFSTFSDVNIQHLGLPNVKINANGNVREINPISIFTDWKKNHYSPISGSKSAQFVVFIVDYDDKNVVMDYFESLQCSFTWHELGNLTPYPKCDPFFKTTSSKFFETTNQFFKHQPLSEFRQYPILSFVVCPQNFEHIMTSHSICTYLTISQIKAHKQKDIDHVAFTVYSRMRLFHPFPFGMIDIAPPEAASLFFGYRYQPPFVLSRIVSSSPLTLHIAWDPITGFTAWVDDIGSVSHIFKGKPLQELCQLMVDIVSFLKDIEVDITFTILSESPSEDLVNNIISLFSRSLSSFSLFSIIPAPQIQIISQSEIIDDILIFDDVEVIAPSDQIVATPKCTCYVVAPDQPAYRISNFYNSKGETPKRFLQDFARNMSHLSWLAEDSQTKKRVLSFPPHIVALLRKIRAKTKFITGFDFLPQ</sequence>
<dbReference type="RefSeq" id="XP_068348289.1">
    <property type="nucleotide sequence ID" value="XM_068495570.1"/>
</dbReference>
<gene>
    <name evidence="1" type="ORF">TRFO_10631</name>
</gene>
<dbReference type="AlphaFoldDB" id="A0A1J4J7P2"/>
<dbReference type="GeneID" id="94830274"/>
<organism evidence="1 2">
    <name type="scientific">Tritrichomonas foetus</name>
    <dbReference type="NCBI Taxonomy" id="1144522"/>
    <lineage>
        <taxon>Eukaryota</taxon>
        <taxon>Metamonada</taxon>
        <taxon>Parabasalia</taxon>
        <taxon>Tritrichomonadida</taxon>
        <taxon>Tritrichomonadidae</taxon>
        <taxon>Tritrichomonas</taxon>
    </lineage>
</organism>
<evidence type="ECO:0000313" key="1">
    <source>
        <dbReference type="EMBL" id="OHS95152.1"/>
    </source>
</evidence>
<keyword evidence="2" id="KW-1185">Reference proteome</keyword>
<name>A0A1J4J7P2_9EUKA</name>
<dbReference type="EMBL" id="MLAK01001260">
    <property type="protein sequence ID" value="OHS95152.1"/>
    <property type="molecule type" value="Genomic_DNA"/>
</dbReference>
<dbReference type="VEuPathDB" id="TrichDB:TRFO_10631"/>
<evidence type="ECO:0000313" key="2">
    <source>
        <dbReference type="Proteomes" id="UP000179807"/>
    </source>
</evidence>
<proteinExistence type="predicted"/>
<dbReference type="Proteomes" id="UP000179807">
    <property type="component" value="Unassembled WGS sequence"/>
</dbReference>
<reference evidence="1" key="1">
    <citation type="submission" date="2016-10" db="EMBL/GenBank/DDBJ databases">
        <authorList>
            <person name="Benchimol M."/>
            <person name="Almeida L.G."/>
            <person name="Vasconcelos A.T."/>
            <person name="Perreira-Neves A."/>
            <person name="Rosa I.A."/>
            <person name="Tasca T."/>
            <person name="Bogo M.R."/>
            <person name="de Souza W."/>
        </authorList>
    </citation>
    <scope>NUCLEOTIDE SEQUENCE [LARGE SCALE GENOMIC DNA]</scope>
    <source>
        <strain evidence="1">K</strain>
    </source>
</reference>
<comment type="caution">
    <text evidence="1">The sequence shown here is derived from an EMBL/GenBank/DDBJ whole genome shotgun (WGS) entry which is preliminary data.</text>
</comment>
<accession>A0A1J4J7P2</accession>
<protein>
    <submittedName>
        <fullName evidence="1">Uncharacterized protein</fullName>
    </submittedName>
</protein>